<dbReference type="InterPro" id="IPR030916">
    <property type="entry name" value="ELWxxDGT_rpt"/>
</dbReference>
<evidence type="ECO:0008006" key="4">
    <source>
        <dbReference type="Google" id="ProtNLM"/>
    </source>
</evidence>
<keyword evidence="1" id="KW-0732">Signal</keyword>
<dbReference type="EMBL" id="CP036287">
    <property type="protein sequence ID" value="QDU65908.1"/>
    <property type="molecule type" value="Genomic_DNA"/>
</dbReference>
<feature type="signal peptide" evidence="1">
    <location>
        <begin position="1"/>
        <end position="20"/>
    </location>
</feature>
<dbReference type="Proteomes" id="UP000316921">
    <property type="component" value="Chromosome"/>
</dbReference>
<dbReference type="KEGG" id="pbap:Pla133_09740"/>
<feature type="chain" id="PRO_5022205456" description="Translocation protein TolB" evidence="1">
    <location>
        <begin position="21"/>
        <end position="1036"/>
    </location>
</feature>
<evidence type="ECO:0000313" key="2">
    <source>
        <dbReference type="EMBL" id="QDU65908.1"/>
    </source>
</evidence>
<sequence length="1036" mass="105664" precursor="true">MKIYRRAPVALLMLAASALAQSPVENINQVPSGPASSSPRELAVAGDRLWFIADVAGHGSCLCRTDVAGGTVEFLHELEPGDGELADSFERIRGLSDGRVLLMVDGDDSSEQVWISDGATSGTVPLLVPGPSGSQEVLDYQTTNVTVAEHAGQAYFFASPGYPTRSVYRTTGTPGVAELVWDFGGASDFELDGEELVSCGGELWCTVQLGGQLHLLRSADPMAGYTTVAILPVDATQWVGLYAASAGVAITAVVPGEGRELWVSDGTPAGTAMVDLLPGAAASDPRSFAEFGGELYFSAITPTSQGELFRTDGTVAGTVQVSALPDHSSAAVRPFFLAAAGDQLWFQYSTDGEGVEPWRTDGTFGGAVPVADLAPGSASSLPRGFVEVGGAVYFRAETPATGAELYVSDGTPSGTVLVAELEPGPTDSIPANAPFAAFGGRVFFAASSPTTSEELFASDGTPAGTQLVVDLTPDDADGDSAPWEFTSLGDRLVFTANDGVTGRELWAMEDPTLGAELVVDLDPTGLPWNEPGGLTRFGQHVYFSANDGTSGIELFRTDGTAAGTTLVHSFIAGPGGGAPDFRGVWRGHLYFTAGQGPTGTELWRTDGTSAGTQLVHDIAPGPASSLPSALVEGGDWLWFSADDGEVGRELWRTDGTAAGTERVTDLAPGVADGLGDQFEAGWLAGKLYFRGALAPFGSELIVTDGTPAGTALFADLASGDSDPAAFHRVGARLVFRTQALGGGRLYATDGASVVDLLPGTIGFLFDTDPVFASSTHAFAFMVEGSSSRFLVATDGTIAGSGVIGAVGLPAKLAAASLPTNPFNGGFEALQVSLGSQVVFTGFTPVHGNELWITDGTPGGTTRLTDVAPGPLHSGVNAIGRLGAELVFPAWSADAGLEPYSLPIAAFGGWVAEAFGQGCPGSSGLAPTMQASGAALLGNVLNVEVGEAAPASVVGHYYSLGYALGSLGTCELYLAAPVPLAVGATDGSGSSSLPIAIPNVPALVGQGLWIQSVVVDPGGALLGVAGVTPALEVIVGG</sequence>
<evidence type="ECO:0000313" key="3">
    <source>
        <dbReference type="Proteomes" id="UP000316921"/>
    </source>
</evidence>
<name>A0A518BG01_9BACT</name>
<dbReference type="RefSeq" id="WP_145062973.1">
    <property type="nucleotide sequence ID" value="NZ_CP036287.1"/>
</dbReference>
<reference evidence="2 3" key="1">
    <citation type="submission" date="2019-02" db="EMBL/GenBank/DDBJ databases">
        <title>Deep-cultivation of Planctomycetes and their phenomic and genomic characterization uncovers novel biology.</title>
        <authorList>
            <person name="Wiegand S."/>
            <person name="Jogler M."/>
            <person name="Boedeker C."/>
            <person name="Pinto D."/>
            <person name="Vollmers J."/>
            <person name="Rivas-Marin E."/>
            <person name="Kohn T."/>
            <person name="Peeters S.H."/>
            <person name="Heuer A."/>
            <person name="Rast P."/>
            <person name="Oberbeckmann S."/>
            <person name="Bunk B."/>
            <person name="Jeske O."/>
            <person name="Meyerdierks A."/>
            <person name="Storesund J.E."/>
            <person name="Kallscheuer N."/>
            <person name="Luecker S."/>
            <person name="Lage O.M."/>
            <person name="Pohl T."/>
            <person name="Merkel B.J."/>
            <person name="Hornburger P."/>
            <person name="Mueller R.-W."/>
            <person name="Bruemmer F."/>
            <person name="Labrenz M."/>
            <person name="Spormann A.M."/>
            <person name="Op den Camp H."/>
            <person name="Overmann J."/>
            <person name="Amann R."/>
            <person name="Jetten M.S.M."/>
            <person name="Mascher T."/>
            <person name="Medema M.H."/>
            <person name="Devos D.P."/>
            <person name="Kaster A.-K."/>
            <person name="Ovreas L."/>
            <person name="Rohde M."/>
            <person name="Galperin M.Y."/>
            <person name="Jogler C."/>
        </authorList>
    </citation>
    <scope>NUCLEOTIDE SEQUENCE [LARGE SCALE GENOMIC DNA]</scope>
    <source>
        <strain evidence="2 3">Pla133</strain>
    </source>
</reference>
<protein>
    <recommendedName>
        <fullName evidence="4">Translocation protein TolB</fullName>
    </recommendedName>
</protein>
<gene>
    <name evidence="2" type="ORF">Pla133_09740</name>
</gene>
<evidence type="ECO:0000256" key="1">
    <source>
        <dbReference type="SAM" id="SignalP"/>
    </source>
</evidence>
<accession>A0A518BG01</accession>
<keyword evidence="3" id="KW-1185">Reference proteome</keyword>
<proteinExistence type="predicted"/>
<dbReference type="NCBIfam" id="TIGR04534">
    <property type="entry name" value="ELWxxDGT_rpt"/>
    <property type="match status" value="1"/>
</dbReference>
<organism evidence="2 3">
    <name type="scientific">Engelhardtia mirabilis</name>
    <dbReference type="NCBI Taxonomy" id="2528011"/>
    <lineage>
        <taxon>Bacteria</taxon>
        <taxon>Pseudomonadati</taxon>
        <taxon>Planctomycetota</taxon>
        <taxon>Planctomycetia</taxon>
        <taxon>Planctomycetia incertae sedis</taxon>
        <taxon>Engelhardtia</taxon>
    </lineage>
</organism>
<dbReference type="AlphaFoldDB" id="A0A518BG01"/>